<name>A0A2G8S6A7_9APHY</name>
<protein>
    <recommendedName>
        <fullName evidence="7">Aldose 1-epimerase</fullName>
    </recommendedName>
</protein>
<dbReference type="EMBL" id="AYKW01000023">
    <property type="protein sequence ID" value="PIL29319.1"/>
    <property type="molecule type" value="Genomic_DNA"/>
</dbReference>
<organism evidence="5 6">
    <name type="scientific">Ganoderma sinense ZZ0214-1</name>
    <dbReference type="NCBI Taxonomy" id="1077348"/>
    <lineage>
        <taxon>Eukaryota</taxon>
        <taxon>Fungi</taxon>
        <taxon>Dikarya</taxon>
        <taxon>Basidiomycota</taxon>
        <taxon>Agaricomycotina</taxon>
        <taxon>Agaricomycetes</taxon>
        <taxon>Polyporales</taxon>
        <taxon>Polyporaceae</taxon>
        <taxon>Ganoderma</taxon>
    </lineage>
</organism>
<gene>
    <name evidence="5" type="ORF">GSI_09370</name>
</gene>
<evidence type="ECO:0000256" key="4">
    <source>
        <dbReference type="SAM" id="SignalP"/>
    </source>
</evidence>
<dbReference type="AlphaFoldDB" id="A0A2G8S6A7"/>
<dbReference type="InterPro" id="IPR008183">
    <property type="entry name" value="Aldose_1/G6P_1-epimerase"/>
</dbReference>
<dbReference type="Proteomes" id="UP000230002">
    <property type="component" value="Unassembled WGS sequence"/>
</dbReference>
<accession>A0A2G8S6A7</accession>
<keyword evidence="6" id="KW-1185">Reference proteome</keyword>
<dbReference type="GO" id="GO:0030246">
    <property type="term" value="F:carbohydrate binding"/>
    <property type="evidence" value="ECO:0007669"/>
    <property type="project" value="InterPro"/>
</dbReference>
<dbReference type="Gene3D" id="2.70.98.10">
    <property type="match status" value="1"/>
</dbReference>
<dbReference type="PANTHER" id="PTHR10091">
    <property type="entry name" value="ALDOSE-1-EPIMERASE"/>
    <property type="match status" value="1"/>
</dbReference>
<dbReference type="GO" id="GO:0004034">
    <property type="term" value="F:aldose 1-epimerase activity"/>
    <property type="evidence" value="ECO:0007669"/>
    <property type="project" value="TreeGrafter"/>
</dbReference>
<dbReference type="CDD" id="cd09019">
    <property type="entry name" value="galactose_mutarotase_like"/>
    <property type="match status" value="1"/>
</dbReference>
<evidence type="ECO:0000313" key="5">
    <source>
        <dbReference type="EMBL" id="PIL29319.1"/>
    </source>
</evidence>
<dbReference type="InterPro" id="IPR014718">
    <property type="entry name" value="GH-type_carb-bd"/>
</dbReference>
<reference evidence="5 6" key="1">
    <citation type="journal article" date="2015" name="Sci. Rep.">
        <title>Chromosome-level genome map provides insights into diverse defense mechanisms in the medicinal fungus Ganoderma sinense.</title>
        <authorList>
            <person name="Zhu Y."/>
            <person name="Xu J."/>
            <person name="Sun C."/>
            <person name="Zhou S."/>
            <person name="Xu H."/>
            <person name="Nelson D.R."/>
            <person name="Qian J."/>
            <person name="Song J."/>
            <person name="Luo H."/>
            <person name="Xiang L."/>
            <person name="Li Y."/>
            <person name="Xu Z."/>
            <person name="Ji A."/>
            <person name="Wang L."/>
            <person name="Lu S."/>
            <person name="Hayward A."/>
            <person name="Sun W."/>
            <person name="Li X."/>
            <person name="Schwartz D.C."/>
            <person name="Wang Y."/>
            <person name="Chen S."/>
        </authorList>
    </citation>
    <scope>NUCLEOTIDE SEQUENCE [LARGE SCALE GENOMIC DNA]</scope>
    <source>
        <strain evidence="5 6">ZZ0214-1</strain>
    </source>
</reference>
<comment type="similarity">
    <text evidence="1">Belongs to the aldose epimerase family.</text>
</comment>
<evidence type="ECO:0000256" key="1">
    <source>
        <dbReference type="ARBA" id="ARBA00006206"/>
    </source>
</evidence>
<evidence type="ECO:0000256" key="2">
    <source>
        <dbReference type="ARBA" id="ARBA00023235"/>
    </source>
</evidence>
<dbReference type="OrthoDB" id="274691at2759"/>
<dbReference type="Pfam" id="PF01263">
    <property type="entry name" value="Aldose_epim"/>
    <property type="match status" value="1"/>
</dbReference>
<keyword evidence="2" id="KW-0413">Isomerase</keyword>
<dbReference type="SUPFAM" id="SSF74650">
    <property type="entry name" value="Galactose mutarotase-like"/>
    <property type="match status" value="1"/>
</dbReference>
<sequence>MRSLLPFVSLALSAWNAAAQTTTTVSTAASGVATSTLITSAATGTSTLASSTSTAASAGQTPGFVNNGTVGSYPCAVANGLPALAGTTLADCPDALQPVYPYNAIDLRAPDDSLRASFLPAGAAISELWVKDRNGVFRDIVLGFDNKTNYGTDLAHPYFGPQVGRYANRIKNGTFTIDGETYHTPLNENGRDTLHGGFVGYDRSSYQITSLNSSAVTFALHDPDGNQGFPGSVIASATYILENNATWRIEMDARVTDHKKTPIMLSSHTYWNLAAYNGSQTVLDHIVHMPRVDKYIKTDQYLIPTGEIPSVNGTVFDFQTPRAFSERFNDTLGVCGGSCKGWDSCFVMSSHARDEPVLEVTSPTSGIKMSVTTDQDAIQLYTCNGIKGSRSLPRKRSQGGDGTTDAGKIYDNHSCVVIEMEDYIDGINNPQWNRNQIYSQHRPYHWRAEYRFSTVA</sequence>
<proteinExistence type="inferred from homology"/>
<dbReference type="InterPro" id="IPR047215">
    <property type="entry name" value="Galactose_mutarotase-like"/>
</dbReference>
<keyword evidence="3" id="KW-0119">Carbohydrate metabolism</keyword>
<evidence type="ECO:0008006" key="7">
    <source>
        <dbReference type="Google" id="ProtNLM"/>
    </source>
</evidence>
<feature type="chain" id="PRO_5013970369" description="Aldose 1-epimerase" evidence="4">
    <location>
        <begin position="20"/>
        <end position="456"/>
    </location>
</feature>
<comment type="caution">
    <text evidence="5">The sequence shown here is derived from an EMBL/GenBank/DDBJ whole genome shotgun (WGS) entry which is preliminary data.</text>
</comment>
<feature type="signal peptide" evidence="4">
    <location>
        <begin position="1"/>
        <end position="19"/>
    </location>
</feature>
<dbReference type="GO" id="GO:0006006">
    <property type="term" value="P:glucose metabolic process"/>
    <property type="evidence" value="ECO:0007669"/>
    <property type="project" value="TreeGrafter"/>
</dbReference>
<dbReference type="GO" id="GO:0033499">
    <property type="term" value="P:galactose catabolic process via UDP-galactose, Leloir pathway"/>
    <property type="evidence" value="ECO:0007669"/>
    <property type="project" value="TreeGrafter"/>
</dbReference>
<dbReference type="STRING" id="1077348.A0A2G8S6A7"/>
<evidence type="ECO:0000256" key="3">
    <source>
        <dbReference type="ARBA" id="ARBA00023277"/>
    </source>
</evidence>
<evidence type="ECO:0000313" key="6">
    <source>
        <dbReference type="Proteomes" id="UP000230002"/>
    </source>
</evidence>
<keyword evidence="4" id="KW-0732">Signal</keyword>
<dbReference type="InterPro" id="IPR011013">
    <property type="entry name" value="Gal_mutarotase_sf_dom"/>
</dbReference>
<dbReference type="PANTHER" id="PTHR10091:SF6">
    <property type="entry name" value="1-EPIMERASE, PUTATIVE (AFU_ORTHOLOGUE AFUA_3G13240)-RELATED"/>
    <property type="match status" value="1"/>
</dbReference>